<dbReference type="Pfam" id="PF02176">
    <property type="entry name" value="zf-TRAF"/>
    <property type="match status" value="1"/>
</dbReference>
<feature type="domain" description="PDZ" evidence="6">
    <location>
        <begin position="512"/>
        <end position="598"/>
    </location>
</feature>
<dbReference type="PROSITE" id="PS50106">
    <property type="entry name" value="PDZ"/>
    <property type="match status" value="4"/>
</dbReference>
<keyword evidence="2 4" id="KW-0863">Zinc-finger</keyword>
<evidence type="ECO:0000259" key="5">
    <source>
        <dbReference type="PROSITE" id="PS50089"/>
    </source>
</evidence>
<evidence type="ECO:0000256" key="2">
    <source>
        <dbReference type="ARBA" id="ARBA00022771"/>
    </source>
</evidence>
<dbReference type="STRING" id="307972.A0A2G8JVX3"/>
<feature type="domain" description="PDZ" evidence="6">
    <location>
        <begin position="180"/>
        <end position="264"/>
    </location>
</feature>
<dbReference type="PROSITE" id="PS00518">
    <property type="entry name" value="ZF_RING_1"/>
    <property type="match status" value="1"/>
</dbReference>
<comment type="caution">
    <text evidence="8">The sequence shown here is derived from an EMBL/GenBank/DDBJ whole genome shotgun (WGS) entry which is preliminary data.</text>
</comment>
<evidence type="ECO:0000313" key="9">
    <source>
        <dbReference type="Proteomes" id="UP000230750"/>
    </source>
</evidence>
<dbReference type="PROSITE" id="PS50089">
    <property type="entry name" value="ZF_RING_2"/>
    <property type="match status" value="1"/>
</dbReference>
<dbReference type="InterPro" id="IPR036034">
    <property type="entry name" value="PDZ_sf"/>
</dbReference>
<keyword evidence="3 4" id="KW-0862">Zinc</keyword>
<dbReference type="CDD" id="cd06679">
    <property type="entry name" value="PDZ3_LNX1_2-like"/>
    <property type="match status" value="1"/>
</dbReference>
<dbReference type="InterPro" id="IPR017907">
    <property type="entry name" value="Znf_RING_CS"/>
</dbReference>
<dbReference type="SUPFAM" id="SSF57850">
    <property type="entry name" value="RING/U-box"/>
    <property type="match status" value="1"/>
</dbReference>
<proteinExistence type="predicted"/>
<dbReference type="Proteomes" id="UP000230750">
    <property type="component" value="Unassembled WGS sequence"/>
</dbReference>
<evidence type="ECO:0000256" key="4">
    <source>
        <dbReference type="PROSITE-ProRule" id="PRU00207"/>
    </source>
</evidence>
<evidence type="ECO:0000313" key="8">
    <source>
        <dbReference type="EMBL" id="PIK39882.1"/>
    </source>
</evidence>
<dbReference type="InterPro" id="IPR013083">
    <property type="entry name" value="Znf_RING/FYVE/PHD"/>
</dbReference>
<dbReference type="InterPro" id="IPR051342">
    <property type="entry name" value="PDZ_scaffold"/>
</dbReference>
<gene>
    <name evidence="8" type="ORF">BSL78_23274</name>
</gene>
<dbReference type="OrthoDB" id="438726at2759"/>
<dbReference type="EMBL" id="MRZV01001190">
    <property type="protein sequence ID" value="PIK39882.1"/>
    <property type="molecule type" value="Genomic_DNA"/>
</dbReference>
<dbReference type="Pfam" id="PF13445">
    <property type="entry name" value="zf-RING_UBOX"/>
    <property type="match status" value="1"/>
</dbReference>
<dbReference type="SUPFAM" id="SSF49599">
    <property type="entry name" value="TRAF domain-like"/>
    <property type="match status" value="1"/>
</dbReference>
<evidence type="ECO:0000259" key="7">
    <source>
        <dbReference type="PROSITE" id="PS50145"/>
    </source>
</evidence>
<dbReference type="Gene3D" id="2.30.42.10">
    <property type="match status" value="4"/>
</dbReference>
<dbReference type="SUPFAM" id="SSF50156">
    <property type="entry name" value="PDZ domain-like"/>
    <property type="match status" value="4"/>
</dbReference>
<dbReference type="SMART" id="SM00184">
    <property type="entry name" value="RING"/>
    <property type="match status" value="1"/>
</dbReference>
<dbReference type="Pfam" id="PF00595">
    <property type="entry name" value="PDZ"/>
    <property type="match status" value="4"/>
</dbReference>
<reference evidence="8 9" key="1">
    <citation type="journal article" date="2017" name="PLoS Biol.">
        <title>The sea cucumber genome provides insights into morphological evolution and visceral regeneration.</title>
        <authorList>
            <person name="Zhang X."/>
            <person name="Sun L."/>
            <person name="Yuan J."/>
            <person name="Sun Y."/>
            <person name="Gao Y."/>
            <person name="Zhang L."/>
            <person name="Li S."/>
            <person name="Dai H."/>
            <person name="Hamel J.F."/>
            <person name="Liu C."/>
            <person name="Yu Y."/>
            <person name="Liu S."/>
            <person name="Lin W."/>
            <person name="Guo K."/>
            <person name="Jin S."/>
            <person name="Xu P."/>
            <person name="Storey K.B."/>
            <person name="Huan P."/>
            <person name="Zhang T."/>
            <person name="Zhou Y."/>
            <person name="Zhang J."/>
            <person name="Lin C."/>
            <person name="Li X."/>
            <person name="Xing L."/>
            <person name="Huo D."/>
            <person name="Sun M."/>
            <person name="Wang L."/>
            <person name="Mercier A."/>
            <person name="Li F."/>
            <person name="Yang H."/>
            <person name="Xiang J."/>
        </authorList>
    </citation>
    <scope>NUCLEOTIDE SEQUENCE [LARGE SCALE GENOMIC DNA]</scope>
    <source>
        <strain evidence="8">Shaxun</strain>
        <tissue evidence="8">Muscle</tissue>
    </source>
</reference>
<dbReference type="InterPro" id="IPR001478">
    <property type="entry name" value="PDZ"/>
</dbReference>
<feature type="domain" description="RING-type" evidence="5">
    <location>
        <begin position="43"/>
        <end position="81"/>
    </location>
</feature>
<evidence type="ECO:0000256" key="1">
    <source>
        <dbReference type="ARBA" id="ARBA00022723"/>
    </source>
</evidence>
<feature type="domain" description="PDZ" evidence="6">
    <location>
        <begin position="396"/>
        <end position="481"/>
    </location>
</feature>
<dbReference type="Gene3D" id="3.30.40.10">
    <property type="entry name" value="Zinc/RING finger domain, C3HC4 (zinc finger)"/>
    <property type="match status" value="1"/>
</dbReference>
<keyword evidence="1 4" id="KW-0479">Metal-binding</keyword>
<dbReference type="GO" id="GO:0008270">
    <property type="term" value="F:zinc ion binding"/>
    <property type="evidence" value="ECO:0007669"/>
    <property type="project" value="UniProtKB-KW"/>
</dbReference>
<dbReference type="SMART" id="SM00228">
    <property type="entry name" value="PDZ"/>
    <property type="match status" value="4"/>
</dbReference>
<dbReference type="AlphaFoldDB" id="A0A2G8JVX3"/>
<protein>
    <submittedName>
        <fullName evidence="8">Putative E3 ubiquitin-protein ligase LNX isoform X3</fullName>
    </submittedName>
</protein>
<dbReference type="InterPro" id="IPR001841">
    <property type="entry name" value="Znf_RING"/>
</dbReference>
<evidence type="ECO:0000256" key="3">
    <source>
        <dbReference type="ARBA" id="ARBA00022833"/>
    </source>
</evidence>
<evidence type="ECO:0000259" key="6">
    <source>
        <dbReference type="PROSITE" id="PS50106"/>
    </source>
</evidence>
<feature type="domain" description="PDZ" evidence="6">
    <location>
        <begin position="277"/>
        <end position="359"/>
    </location>
</feature>
<accession>A0A2G8JVX3</accession>
<feature type="zinc finger region" description="TRAF-type" evidence="4">
    <location>
        <begin position="105"/>
        <end position="154"/>
    </location>
</feature>
<dbReference type="InterPro" id="IPR001293">
    <property type="entry name" value="Znf_TRAF"/>
</dbReference>
<name>A0A2G8JVX3_STIJA</name>
<feature type="domain" description="TRAF-type" evidence="7">
    <location>
        <begin position="105"/>
        <end position="154"/>
    </location>
</feature>
<dbReference type="PANTHER" id="PTHR19964:SF84">
    <property type="entry name" value="LIGAND OF NUMB PROTEIN X 2-LIKE ISOFORM X1"/>
    <property type="match status" value="1"/>
</dbReference>
<dbReference type="PANTHER" id="PTHR19964">
    <property type="entry name" value="MULTIPLE PDZ DOMAIN PROTEIN"/>
    <property type="match status" value="1"/>
</dbReference>
<sequence length="602" mass="65794">METTFNGQENEMNILCEDCGQVHEPGGNHVYDYTEAVDEELTCNVCLQPLVTPMDTNCGHTFCAICIQSVVKSLKMCPVDRKAQTLEDLRQSNLIIRRMLDKLMVVCPNKSFCNTSMARCDLESHLSNRCVGNAAKCPNQHLGCLWHGPQEMLENHVWECPMRGRPVGPKAPLKDGCLTTVEIEKEPGEELGMAFVGGNETPLIGIVVQEIFPEGAVHRDKRLKPGDLIVQVNDVDVKDIPHLNAREALLDPSSPLRLTIFRERAEGKNANSPGMIHVTLTKVQGVPLGIKIAAKRDEQGIFVVDVLDDSIAHRDGRLKREDRVLEINGHNVEQSLPDRAAQIFKRAGSRIDMVVSRPGGLSSLDFYPSSLQNELPTEPFQLLRPALVPRPRMEKTVSIRKGLRQNLGISISGGRGQRGMIPIFVASIQPDGCVGRDGQLRVGDIILSVSGTDLTDLRHTDAVKVLKASASAKSISFRIIEADENEGVTGVRYAPSWLTWLALPPNIQKTKKLSLDKGRLKSLGFSIVGGKDSTHGPQPIFVKTLVPNGVAAKSGKLKCGDQVMEVNGQSLRSSTHSAAVSVLKQVSQTAELLIISWPGTVV</sequence>
<dbReference type="InterPro" id="IPR027370">
    <property type="entry name" value="Znf-RING_euk"/>
</dbReference>
<dbReference type="PROSITE" id="PS50145">
    <property type="entry name" value="ZF_TRAF"/>
    <property type="match status" value="1"/>
</dbReference>
<keyword evidence="9" id="KW-1185">Reference proteome</keyword>
<organism evidence="8 9">
    <name type="scientific">Stichopus japonicus</name>
    <name type="common">Sea cucumber</name>
    <dbReference type="NCBI Taxonomy" id="307972"/>
    <lineage>
        <taxon>Eukaryota</taxon>
        <taxon>Metazoa</taxon>
        <taxon>Echinodermata</taxon>
        <taxon>Eleutherozoa</taxon>
        <taxon>Echinozoa</taxon>
        <taxon>Holothuroidea</taxon>
        <taxon>Aspidochirotacea</taxon>
        <taxon>Aspidochirotida</taxon>
        <taxon>Stichopodidae</taxon>
        <taxon>Apostichopus</taxon>
    </lineage>
</organism>